<organism evidence="2 3">
    <name type="scientific">Paenibacillus sophorae</name>
    <dbReference type="NCBI Taxonomy" id="1333845"/>
    <lineage>
        <taxon>Bacteria</taxon>
        <taxon>Bacillati</taxon>
        <taxon>Bacillota</taxon>
        <taxon>Bacilli</taxon>
        <taxon>Bacillales</taxon>
        <taxon>Paenibacillaceae</taxon>
        <taxon>Paenibacillus</taxon>
    </lineage>
</organism>
<dbReference type="Proteomes" id="UP000683429">
    <property type="component" value="Chromosome"/>
</dbReference>
<dbReference type="EMBL" id="CP076607">
    <property type="protein sequence ID" value="QWU14248.1"/>
    <property type="molecule type" value="Genomic_DNA"/>
</dbReference>
<gene>
    <name evidence="1" type="ORF">KP014_20270</name>
    <name evidence="2" type="ORF">SAMN04487895_101540</name>
</gene>
<keyword evidence="4" id="KW-1185">Reference proteome</keyword>
<evidence type="ECO:0000313" key="3">
    <source>
        <dbReference type="Proteomes" id="UP000198809"/>
    </source>
</evidence>
<accession>A0A1H8GIX1</accession>
<dbReference type="Proteomes" id="UP000198809">
    <property type="component" value="Unassembled WGS sequence"/>
</dbReference>
<evidence type="ECO:0000313" key="1">
    <source>
        <dbReference type="EMBL" id="QWU14248.1"/>
    </source>
</evidence>
<proteinExistence type="predicted"/>
<dbReference type="EMBL" id="FODH01000001">
    <property type="protein sequence ID" value="SEN44131.1"/>
    <property type="molecule type" value="Genomic_DNA"/>
</dbReference>
<reference evidence="1 4" key="2">
    <citation type="submission" date="2021-06" db="EMBL/GenBank/DDBJ databases">
        <title>Whole genome sequence of Paenibacillus sophorae DSM23020 for comparative genomics.</title>
        <authorList>
            <person name="Kim M.-J."/>
            <person name="Lee G."/>
            <person name="Shin J.-H."/>
        </authorList>
    </citation>
    <scope>NUCLEOTIDE SEQUENCE [LARGE SCALE GENOMIC DNA]</scope>
    <source>
        <strain evidence="1 4">DSM 23020</strain>
    </source>
</reference>
<name>A0A1H8GIX1_9BACL</name>
<sequence>MNMDKPYSDEDYEHAKQQGLDLDNWDHYKRYCKMEEYADEEQEYWT</sequence>
<dbReference type="STRING" id="1333845.SAMN04487895_101540"/>
<protein>
    <submittedName>
        <fullName evidence="2">Uncharacterized protein</fullName>
    </submittedName>
</protein>
<reference evidence="2 3" key="1">
    <citation type="submission" date="2016-10" db="EMBL/GenBank/DDBJ databases">
        <authorList>
            <person name="de Groot N.N."/>
        </authorList>
    </citation>
    <scope>NUCLEOTIDE SEQUENCE [LARGE SCALE GENOMIC DNA]</scope>
    <source>
        <strain evidence="2 3">CGMCC 1.10238</strain>
    </source>
</reference>
<evidence type="ECO:0000313" key="2">
    <source>
        <dbReference type="EMBL" id="SEN44131.1"/>
    </source>
</evidence>
<dbReference type="RefSeq" id="WP_175491746.1">
    <property type="nucleotide sequence ID" value="NZ_CP076607.1"/>
</dbReference>
<evidence type="ECO:0000313" key="4">
    <source>
        <dbReference type="Proteomes" id="UP000683429"/>
    </source>
</evidence>
<dbReference type="AlphaFoldDB" id="A0A1H8GIX1"/>